<reference evidence="2 3" key="1">
    <citation type="submission" date="2024-02" db="EMBL/GenBank/DDBJ databases">
        <title>De novo assembly and annotation of 12 fungi associated with fruit tree decline syndrome in Ontario, Canada.</title>
        <authorList>
            <person name="Sulman M."/>
            <person name="Ellouze W."/>
            <person name="Ilyukhin E."/>
        </authorList>
    </citation>
    <scope>NUCLEOTIDE SEQUENCE [LARGE SCALE GENOMIC DNA]</scope>
    <source>
        <strain evidence="2 3">M11/M66-122</strain>
    </source>
</reference>
<dbReference type="AlphaFoldDB" id="A0AAN9UQI7"/>
<dbReference type="Proteomes" id="UP001320420">
    <property type="component" value="Unassembled WGS sequence"/>
</dbReference>
<keyword evidence="3" id="KW-1185">Reference proteome</keyword>
<gene>
    <name evidence="2" type="ORF">SLS62_006002</name>
</gene>
<sequence length="297" mass="34551">MSTKNKNLTRAREANMRLEGELLMKLAEIIECQQASGKEKDFTIANQLDVIAKEKCINSHQEFKIGYLEEALRDVGIIRDHQEDKLDQVTEELDKVTGELEEADSLIEDLARELVAFRQDNKEYNMFIKTLQRKSDRQSRELALSKQEIKDSKILIKTLQRNSDRHSQNECKHKTLIRHLRADVAHLSRELSKAKNAESAVDRARRDVAYTLSDKELYTRLMRYGDKEQALKVLESARRLDQLQAVDRAWMYQDQEEDTTITKKSDNGDYDHIREFISRAAVYGIRISKPDDHTVAK</sequence>
<name>A0AAN9UQI7_9PEZI</name>
<evidence type="ECO:0000256" key="1">
    <source>
        <dbReference type="SAM" id="Coils"/>
    </source>
</evidence>
<evidence type="ECO:0000313" key="2">
    <source>
        <dbReference type="EMBL" id="KAK7752038.1"/>
    </source>
</evidence>
<comment type="caution">
    <text evidence="2">The sequence shown here is derived from an EMBL/GenBank/DDBJ whole genome shotgun (WGS) entry which is preliminary data.</text>
</comment>
<organism evidence="2 3">
    <name type="scientific">Diatrype stigma</name>
    <dbReference type="NCBI Taxonomy" id="117547"/>
    <lineage>
        <taxon>Eukaryota</taxon>
        <taxon>Fungi</taxon>
        <taxon>Dikarya</taxon>
        <taxon>Ascomycota</taxon>
        <taxon>Pezizomycotina</taxon>
        <taxon>Sordariomycetes</taxon>
        <taxon>Xylariomycetidae</taxon>
        <taxon>Xylariales</taxon>
        <taxon>Diatrypaceae</taxon>
        <taxon>Diatrype</taxon>
    </lineage>
</organism>
<protein>
    <submittedName>
        <fullName evidence="2">Uncharacterized protein</fullName>
    </submittedName>
</protein>
<dbReference type="EMBL" id="JAKJXP020000042">
    <property type="protein sequence ID" value="KAK7752038.1"/>
    <property type="molecule type" value="Genomic_DNA"/>
</dbReference>
<evidence type="ECO:0000313" key="3">
    <source>
        <dbReference type="Proteomes" id="UP001320420"/>
    </source>
</evidence>
<feature type="coiled-coil region" evidence="1">
    <location>
        <begin position="79"/>
        <end position="207"/>
    </location>
</feature>
<accession>A0AAN9UQI7</accession>
<proteinExistence type="predicted"/>
<keyword evidence="1" id="KW-0175">Coiled coil</keyword>